<name>A0A4Z0P139_9BACT</name>
<protein>
    <submittedName>
        <fullName evidence="1">Uncharacterized protein</fullName>
    </submittedName>
</protein>
<evidence type="ECO:0000313" key="1">
    <source>
        <dbReference type="EMBL" id="TGE03567.1"/>
    </source>
</evidence>
<reference evidence="1 2" key="1">
    <citation type="submission" date="2019-04" db="EMBL/GenBank/DDBJ databases">
        <authorList>
            <person name="Feng G."/>
            <person name="Zhang J."/>
            <person name="Zhu H."/>
        </authorList>
    </citation>
    <scope>NUCLEOTIDE SEQUENCE [LARGE SCALE GENOMIC DNA]</scope>
    <source>
        <strain evidence="1 2">92R-1</strain>
    </source>
</reference>
<dbReference type="Proteomes" id="UP000298337">
    <property type="component" value="Unassembled WGS sequence"/>
</dbReference>
<evidence type="ECO:0000313" key="2">
    <source>
        <dbReference type="Proteomes" id="UP000298337"/>
    </source>
</evidence>
<gene>
    <name evidence="1" type="ORF">EU556_25590</name>
</gene>
<dbReference type="OrthoDB" id="879889at2"/>
<proteinExistence type="predicted"/>
<dbReference type="AlphaFoldDB" id="A0A4Z0P139"/>
<comment type="caution">
    <text evidence="1">The sequence shown here is derived from an EMBL/GenBank/DDBJ whole genome shotgun (WGS) entry which is preliminary data.</text>
</comment>
<keyword evidence="2" id="KW-1185">Reference proteome</keyword>
<sequence length="140" mass="15328">MTIGLLTSSCGSKSDSVKQAAETAPVFNVPDLLGLDIDRVESTLGRPKWDSVAAHDASESVRLFRRDTLLLRVGYSARTRRVYSYLIQSAHAQTHDYRPLLRLANLTGNEPVLVVVPVPSKNNSAEYTGVKVFVKDAGSR</sequence>
<dbReference type="EMBL" id="SRLA01000008">
    <property type="protein sequence ID" value="TGE03567.1"/>
    <property type="molecule type" value="Genomic_DNA"/>
</dbReference>
<accession>A0A4Z0P139</accession>
<organism evidence="1 2">
    <name type="scientific">Hymenobacter fodinae</name>
    <dbReference type="NCBI Taxonomy" id="2510796"/>
    <lineage>
        <taxon>Bacteria</taxon>
        <taxon>Pseudomonadati</taxon>
        <taxon>Bacteroidota</taxon>
        <taxon>Cytophagia</taxon>
        <taxon>Cytophagales</taxon>
        <taxon>Hymenobacteraceae</taxon>
        <taxon>Hymenobacter</taxon>
    </lineage>
</organism>
<dbReference type="RefSeq" id="WP_135437056.1">
    <property type="nucleotide sequence ID" value="NZ_SRLA01000008.1"/>
</dbReference>